<feature type="transmembrane region" description="Helical" evidence="1">
    <location>
        <begin position="12"/>
        <end position="32"/>
    </location>
</feature>
<sequence length="431" mass="49588">MVYFRKDLERTFQLLDLYLTQSFFLSFVLWIGLHSEGITNSLEFFSTTLLTISYLFYTSARGQLEKVTWSWQVPTLFVFQIFSFVGLSFSLKTTAPLFVGVIPCLAGMYYFQYQDGKTPERGESKSWALMAIALSCFFIFQGVEQTNSITYFDGIFLGIFSAWTLGTVYFGNELFLKERKSLFQRIRSGRQKVQETHVNKDRYFFHDIINQTHGLGLFLNSKVSDNQGLSSLDCSRVLAEVKLLQTLIKDHFGYNHKNIQEGHEYVNFEFAKMGLYTLIQNFLPGDDIQCHLIFKGDISESVSFNDRMRATVHYPTFYRVLNNLIKNISEENSKLIEFTFSYDEDGLSITVKNKILSLKESDSQLARELSEIILNNKVIPFKDRESGLGLESISSLVQEVSGTFRFSIEGEFWVSEIFLPRPAEETDSIAA</sequence>
<dbReference type="Proteomes" id="UP000196531">
    <property type="component" value="Unassembled WGS sequence"/>
</dbReference>
<feature type="transmembrane region" description="Helical" evidence="1">
    <location>
        <begin position="155"/>
        <end position="176"/>
    </location>
</feature>
<dbReference type="EMBL" id="MAAO01000012">
    <property type="protein sequence ID" value="OUR94065.1"/>
    <property type="molecule type" value="Genomic_DNA"/>
</dbReference>
<keyword evidence="1" id="KW-1133">Transmembrane helix</keyword>
<keyword evidence="1" id="KW-0472">Membrane</keyword>
<gene>
    <name evidence="3" type="ORF">A9Q84_18300</name>
</gene>
<feature type="transmembrane region" description="Helical" evidence="1">
    <location>
        <begin position="38"/>
        <end position="57"/>
    </location>
</feature>
<evidence type="ECO:0000313" key="4">
    <source>
        <dbReference type="Proteomes" id="UP000196531"/>
    </source>
</evidence>
<accession>A0A1Y5F9H8</accession>
<proteinExistence type="predicted"/>
<reference evidence="4" key="1">
    <citation type="journal article" date="2017" name="Proc. Natl. Acad. Sci. U.S.A.">
        <title>Simulation of Deepwater Horizon oil plume reveals substrate specialization within a complex community of hydrocarbon-degraders.</title>
        <authorList>
            <person name="Hu P."/>
            <person name="Dubinsky E.A."/>
            <person name="Probst A.J."/>
            <person name="Wang J."/>
            <person name="Sieber C.M.K."/>
            <person name="Tom L.M."/>
            <person name="Gardinali P."/>
            <person name="Banfield J.F."/>
            <person name="Atlas R.M."/>
            <person name="Andersen G.L."/>
        </authorList>
    </citation>
    <scope>NUCLEOTIDE SEQUENCE [LARGE SCALE GENOMIC DNA]</scope>
</reference>
<evidence type="ECO:0000313" key="3">
    <source>
        <dbReference type="EMBL" id="OUR94065.1"/>
    </source>
</evidence>
<organism evidence="3 4">
    <name type="scientific">Halobacteriovorax marinus</name>
    <dbReference type="NCBI Taxonomy" id="97084"/>
    <lineage>
        <taxon>Bacteria</taxon>
        <taxon>Pseudomonadati</taxon>
        <taxon>Bdellovibrionota</taxon>
        <taxon>Bacteriovoracia</taxon>
        <taxon>Bacteriovoracales</taxon>
        <taxon>Halobacteriovoraceae</taxon>
        <taxon>Halobacteriovorax</taxon>
    </lineage>
</organism>
<keyword evidence="1" id="KW-0812">Transmembrane</keyword>
<comment type="caution">
    <text evidence="3">The sequence shown here is derived from an EMBL/GenBank/DDBJ whole genome shotgun (WGS) entry which is preliminary data.</text>
</comment>
<feature type="transmembrane region" description="Helical" evidence="1">
    <location>
        <begin position="125"/>
        <end position="143"/>
    </location>
</feature>
<protein>
    <recommendedName>
        <fullName evidence="2">Sensor histidine kinase NatK-like C-terminal domain-containing protein</fullName>
    </recommendedName>
</protein>
<dbReference type="InterPro" id="IPR032834">
    <property type="entry name" value="NatK-like_C"/>
</dbReference>
<evidence type="ECO:0000256" key="1">
    <source>
        <dbReference type="SAM" id="Phobius"/>
    </source>
</evidence>
<evidence type="ECO:0000259" key="2">
    <source>
        <dbReference type="Pfam" id="PF14501"/>
    </source>
</evidence>
<feature type="transmembrane region" description="Helical" evidence="1">
    <location>
        <begin position="69"/>
        <end position="89"/>
    </location>
</feature>
<feature type="domain" description="Sensor histidine kinase NatK-like C-terminal" evidence="2">
    <location>
        <begin position="319"/>
        <end position="420"/>
    </location>
</feature>
<feature type="transmembrane region" description="Helical" evidence="1">
    <location>
        <begin position="95"/>
        <end position="113"/>
    </location>
</feature>
<dbReference type="AlphaFoldDB" id="A0A1Y5F9H8"/>
<dbReference type="Pfam" id="PF14501">
    <property type="entry name" value="HATPase_c_5"/>
    <property type="match status" value="1"/>
</dbReference>
<name>A0A1Y5F9H8_9BACT</name>